<dbReference type="InterPro" id="IPR051132">
    <property type="entry name" value="3-5_Exonuclease_domain"/>
</dbReference>
<comment type="caution">
    <text evidence="5">The sequence shown here is derived from an EMBL/GenBank/DDBJ whole genome shotgun (WGS) entry which is preliminary data.</text>
</comment>
<organism evidence="5 6">
    <name type="scientific">Penicillium chermesinum</name>
    <dbReference type="NCBI Taxonomy" id="63820"/>
    <lineage>
        <taxon>Eukaryota</taxon>
        <taxon>Fungi</taxon>
        <taxon>Dikarya</taxon>
        <taxon>Ascomycota</taxon>
        <taxon>Pezizomycotina</taxon>
        <taxon>Eurotiomycetes</taxon>
        <taxon>Eurotiomycetidae</taxon>
        <taxon>Eurotiales</taxon>
        <taxon>Aspergillaceae</taxon>
        <taxon>Penicillium</taxon>
    </lineage>
</organism>
<evidence type="ECO:0000313" key="6">
    <source>
        <dbReference type="Proteomes" id="UP001150941"/>
    </source>
</evidence>
<keyword evidence="6" id="KW-1185">Reference proteome</keyword>
<sequence length="887" mass="100932">MAQSRQRYRLLQTQFRQTAEENLARIEKGTLDLYLDFLPAEFEEVKTSIDRMRSHIDKEYLLPKESAIRNIDGPLSFSENMNEEYLSLQTESRNVLEGIRQLKSLCSSLQQWDFLRGSRFAEHSRRLAHHRAQFAIAAHMWRSTWMNSQLALNPLQRGQMWSITEFVQFETSNTSPLTLIESTILGDASDEHLKTITKSRNMIATTLQQNYTKRWDGPKPLGSPEMDKAWRQLDVIAPLEMVITLTWWLQTEVSYLIECIQGSFGPMFDHISADMPTKSGLSGLYKRIIDHRKALLKDALEYKYINWMRLQTEEKLHELGMPNEFQAHGFLIPPKPLSQDMTRFLNWTYQYADIANLTWIRSKALELIIRPESEVFPFMARMTRLHKSIYDERVFHVPELGSRRGRMKQAWKAKIARLQQEPTPQSNPERLSGWSSDALYMPFPETTLADSSSTGTIDQPEKKEPQVDSRGGQDALSWMTDILDQRSVHQNRTTGGHKKSKILQRKRVDTRIKGHGPPQTHLSLSDRIFGKEVTPRRSRRKTVSKQNTAPSQPESAPTKPADHLSIKSKGETKVPVALSRPTGGLEESWDCSRELPESGDISDEAGITNKSDPTSAPREVASPESKAVDPASKPLFWSHSSQTRPDGGKLIVHYCRNLESTEEVAKLFHNSPVIGFDMEWKSNASANHSVQSNLSLIQIANEERIALFQIALFKPAKGLSDLVAPSLKLILESPEITKVGVSIKADTTRLRKYLGINAVSIFELSHLFKLVKFGQSNPKLVNKRNINLSDQVEEHLGLPLNKSEDVRCSDWARPLNYNQVQYAATDPYASLCLYNVLEQKRLAMDPVPPRPAYAELNLPITLPHGQAVNAEEKEVPMKSEDENINNP</sequence>
<name>A0A9W9PI84_9EURO</name>
<dbReference type="AlphaFoldDB" id="A0A9W9PI84"/>
<dbReference type="CDD" id="cd06141">
    <property type="entry name" value="WRN_exo"/>
    <property type="match status" value="1"/>
</dbReference>
<evidence type="ECO:0000313" key="5">
    <source>
        <dbReference type="EMBL" id="KAJ5247324.1"/>
    </source>
</evidence>
<dbReference type="Pfam" id="PF01612">
    <property type="entry name" value="DNA_pol_A_exo1"/>
    <property type="match status" value="1"/>
</dbReference>
<dbReference type="InterPro" id="IPR002562">
    <property type="entry name" value="3'-5'_exonuclease_dom"/>
</dbReference>
<dbReference type="Gene3D" id="3.30.420.10">
    <property type="entry name" value="Ribonuclease H-like superfamily/Ribonuclease H"/>
    <property type="match status" value="1"/>
</dbReference>
<dbReference type="RefSeq" id="XP_058334745.1">
    <property type="nucleotide sequence ID" value="XM_058471604.1"/>
</dbReference>
<dbReference type="GO" id="GO:0008408">
    <property type="term" value="F:3'-5' exonuclease activity"/>
    <property type="evidence" value="ECO:0007669"/>
    <property type="project" value="InterPro"/>
</dbReference>
<evidence type="ECO:0000256" key="2">
    <source>
        <dbReference type="ARBA" id="ARBA00022801"/>
    </source>
</evidence>
<reference evidence="5" key="2">
    <citation type="journal article" date="2023" name="IMA Fungus">
        <title>Comparative genomic study of the Penicillium genus elucidates a diverse pangenome and 15 lateral gene transfer events.</title>
        <authorList>
            <person name="Petersen C."/>
            <person name="Sorensen T."/>
            <person name="Nielsen M.R."/>
            <person name="Sondergaard T.E."/>
            <person name="Sorensen J.L."/>
            <person name="Fitzpatrick D.A."/>
            <person name="Frisvad J.C."/>
            <person name="Nielsen K.L."/>
        </authorList>
    </citation>
    <scope>NUCLEOTIDE SEQUENCE</scope>
    <source>
        <strain evidence="5">IBT 19713</strain>
    </source>
</reference>
<dbReference type="InterPro" id="IPR012337">
    <property type="entry name" value="RNaseH-like_sf"/>
</dbReference>
<evidence type="ECO:0000256" key="3">
    <source>
        <dbReference type="SAM" id="MobiDB-lite"/>
    </source>
</evidence>
<feature type="compositionally biased region" description="Basic and acidic residues" evidence="3">
    <location>
        <begin position="560"/>
        <end position="572"/>
    </location>
</feature>
<dbReference type="GO" id="GO:0005737">
    <property type="term" value="C:cytoplasm"/>
    <property type="evidence" value="ECO:0007669"/>
    <property type="project" value="TreeGrafter"/>
</dbReference>
<feature type="compositionally biased region" description="Polar residues" evidence="3">
    <location>
        <begin position="544"/>
        <end position="555"/>
    </location>
</feature>
<feature type="compositionally biased region" description="Polar residues" evidence="3">
    <location>
        <begin position="448"/>
        <end position="457"/>
    </location>
</feature>
<dbReference type="GeneID" id="83198907"/>
<evidence type="ECO:0000256" key="1">
    <source>
        <dbReference type="ARBA" id="ARBA00022722"/>
    </source>
</evidence>
<feature type="domain" description="3'-5' exonuclease" evidence="4">
    <location>
        <begin position="652"/>
        <end position="842"/>
    </location>
</feature>
<feature type="region of interest" description="Disordered" evidence="3">
    <location>
        <begin position="448"/>
        <end position="472"/>
    </location>
</feature>
<keyword evidence="1" id="KW-0540">Nuclease</keyword>
<dbReference type="SUPFAM" id="SSF53098">
    <property type="entry name" value="Ribonuclease H-like"/>
    <property type="match status" value="1"/>
</dbReference>
<gene>
    <name evidence="5" type="ORF">N7468_002307</name>
</gene>
<dbReference type="GO" id="GO:0003676">
    <property type="term" value="F:nucleic acid binding"/>
    <property type="evidence" value="ECO:0007669"/>
    <property type="project" value="InterPro"/>
</dbReference>
<feature type="compositionally biased region" description="Basic residues" evidence="3">
    <location>
        <begin position="495"/>
        <end position="505"/>
    </location>
</feature>
<evidence type="ECO:0000259" key="4">
    <source>
        <dbReference type="SMART" id="SM00474"/>
    </source>
</evidence>
<dbReference type="EMBL" id="JAPQKS010000002">
    <property type="protein sequence ID" value="KAJ5247324.1"/>
    <property type="molecule type" value="Genomic_DNA"/>
</dbReference>
<dbReference type="FunFam" id="3.30.420.10:FF:000100">
    <property type="entry name" value="3'-5' exonuclease/helicase (Wrn), putative"/>
    <property type="match status" value="1"/>
</dbReference>
<accession>A0A9W9PI84</accession>
<dbReference type="SMART" id="SM00474">
    <property type="entry name" value="35EXOc"/>
    <property type="match status" value="1"/>
</dbReference>
<proteinExistence type="predicted"/>
<dbReference type="OrthoDB" id="1920326at2759"/>
<dbReference type="PANTHER" id="PTHR13620:SF104">
    <property type="entry name" value="EXONUCLEASE 3'-5' DOMAIN-CONTAINING PROTEIN 2"/>
    <property type="match status" value="1"/>
</dbReference>
<reference evidence="5" key="1">
    <citation type="submission" date="2022-11" db="EMBL/GenBank/DDBJ databases">
        <authorList>
            <person name="Petersen C."/>
        </authorList>
    </citation>
    <scope>NUCLEOTIDE SEQUENCE</scope>
    <source>
        <strain evidence="5">IBT 19713</strain>
    </source>
</reference>
<dbReference type="InterPro" id="IPR036397">
    <property type="entry name" value="RNaseH_sf"/>
</dbReference>
<dbReference type="Proteomes" id="UP001150941">
    <property type="component" value="Unassembled WGS sequence"/>
</dbReference>
<dbReference type="PANTHER" id="PTHR13620">
    <property type="entry name" value="3-5 EXONUCLEASE"/>
    <property type="match status" value="1"/>
</dbReference>
<feature type="region of interest" description="Disordered" evidence="3">
    <location>
        <begin position="486"/>
        <end position="641"/>
    </location>
</feature>
<dbReference type="GO" id="GO:0005634">
    <property type="term" value="C:nucleus"/>
    <property type="evidence" value="ECO:0007669"/>
    <property type="project" value="TreeGrafter"/>
</dbReference>
<keyword evidence="2" id="KW-0378">Hydrolase</keyword>
<protein>
    <recommendedName>
        <fullName evidence="4">3'-5' exonuclease domain-containing protein</fullName>
    </recommendedName>
</protein>
<dbReference type="GO" id="GO:0006139">
    <property type="term" value="P:nucleobase-containing compound metabolic process"/>
    <property type="evidence" value="ECO:0007669"/>
    <property type="project" value="InterPro"/>
</dbReference>